<dbReference type="KEGG" id="mcui:G8O30_11415"/>
<dbReference type="Gene3D" id="2.30.290.10">
    <property type="entry name" value="BH3618-like"/>
    <property type="match status" value="1"/>
</dbReference>
<keyword evidence="5" id="KW-0282">Flagellum</keyword>
<keyword evidence="4" id="KW-0143">Chaperone</keyword>
<accession>A0A7S8HG83</accession>
<dbReference type="PANTHER" id="PTHR39190">
    <property type="entry name" value="FLAGELLAR ASSEMBLY FACTOR FLIW"/>
    <property type="match status" value="1"/>
</dbReference>
<sequence>MKVETKYHGEIELLPEQTVTFTKGLPGFEEEKSFVVLPVVDNPAFFILQSTKTAELGFIVSSPFTFFQDYDITLPKTVVEELELENVEDADIWTILTVKNPFPTSTANLQAPVIINRRKQVGKQVVLIDTPYLTKQPLAPTSMTVENRG</sequence>
<dbReference type="Proteomes" id="UP000593626">
    <property type="component" value="Chromosome"/>
</dbReference>
<dbReference type="HAMAP" id="MF_01185">
    <property type="entry name" value="FliW"/>
    <property type="match status" value="1"/>
</dbReference>
<dbReference type="AlphaFoldDB" id="A0A7S8HG83"/>
<protein>
    <recommendedName>
        <fullName evidence="4">Flagellar assembly factor FliW</fullName>
    </recommendedName>
</protein>
<gene>
    <name evidence="4 5" type="primary">fliW</name>
    <name evidence="5" type="ORF">G8O30_11415</name>
</gene>
<dbReference type="RefSeq" id="WP_239672182.1">
    <property type="nucleotide sequence ID" value="NZ_CP049742.1"/>
</dbReference>
<dbReference type="NCBIfam" id="NF009793">
    <property type="entry name" value="PRK13285.1-1"/>
    <property type="match status" value="1"/>
</dbReference>
<comment type="subcellular location">
    <subcellularLocation>
        <location evidence="4">Cytoplasm</location>
    </subcellularLocation>
</comment>
<comment type="similarity">
    <text evidence="4">Belongs to the FliW family.</text>
</comment>
<comment type="subunit">
    <text evidence="4">Interacts with translational regulator CsrA and flagellin(s).</text>
</comment>
<evidence type="ECO:0000256" key="4">
    <source>
        <dbReference type="HAMAP-Rule" id="MF_01185"/>
    </source>
</evidence>
<reference evidence="5 6" key="1">
    <citation type="submission" date="2019-07" db="EMBL/GenBank/DDBJ databases">
        <title>Genome sequence of 2 isolates from Red Sea Mangroves.</title>
        <authorList>
            <person name="Sefrji F."/>
            <person name="Michoud G."/>
            <person name="Merlino G."/>
            <person name="Daffonchio D."/>
        </authorList>
    </citation>
    <scope>NUCLEOTIDE SEQUENCE [LARGE SCALE GENOMIC DNA]</scope>
    <source>
        <strain evidence="5 6">R1DC41</strain>
    </source>
</reference>
<dbReference type="GO" id="GO:0005737">
    <property type="term" value="C:cytoplasm"/>
    <property type="evidence" value="ECO:0007669"/>
    <property type="project" value="UniProtKB-SubCell"/>
</dbReference>
<evidence type="ECO:0000256" key="3">
    <source>
        <dbReference type="ARBA" id="ARBA00022845"/>
    </source>
</evidence>
<dbReference type="InterPro" id="IPR003775">
    <property type="entry name" value="Flagellar_assembly_factor_FliW"/>
</dbReference>
<keyword evidence="5" id="KW-0966">Cell projection</keyword>
<dbReference type="GO" id="GO:0006417">
    <property type="term" value="P:regulation of translation"/>
    <property type="evidence" value="ECO:0007669"/>
    <property type="project" value="UniProtKB-KW"/>
</dbReference>
<evidence type="ECO:0000256" key="1">
    <source>
        <dbReference type="ARBA" id="ARBA00022490"/>
    </source>
</evidence>
<evidence type="ECO:0000313" key="6">
    <source>
        <dbReference type="Proteomes" id="UP000593626"/>
    </source>
</evidence>
<keyword evidence="5" id="KW-0969">Cilium</keyword>
<name>A0A7S8HG83_9BACI</name>
<keyword evidence="6" id="KW-1185">Reference proteome</keyword>
<dbReference type="Pfam" id="PF02623">
    <property type="entry name" value="FliW"/>
    <property type="match status" value="1"/>
</dbReference>
<keyword evidence="3 4" id="KW-0810">Translation regulation</keyword>
<dbReference type="PANTHER" id="PTHR39190:SF1">
    <property type="entry name" value="FLAGELLAR ASSEMBLY FACTOR FLIW"/>
    <property type="match status" value="1"/>
</dbReference>
<keyword evidence="2 4" id="KW-1005">Bacterial flagellum biogenesis</keyword>
<dbReference type="InterPro" id="IPR024046">
    <property type="entry name" value="Flagellar_assmbl_FliW_dom_sf"/>
</dbReference>
<proteinExistence type="inferred from homology"/>
<comment type="function">
    <text evidence="4">Acts as an anti-CsrA protein, binds CsrA and prevents it from repressing translation of its target genes, one of which is flagellin. Binds to flagellin and participates in the assembly of the flagellum.</text>
</comment>
<dbReference type="SUPFAM" id="SSF141457">
    <property type="entry name" value="BH3618-like"/>
    <property type="match status" value="1"/>
</dbReference>
<evidence type="ECO:0000256" key="2">
    <source>
        <dbReference type="ARBA" id="ARBA00022795"/>
    </source>
</evidence>
<evidence type="ECO:0000313" key="5">
    <source>
        <dbReference type="EMBL" id="QPC47512.1"/>
    </source>
</evidence>
<dbReference type="GO" id="GO:0044780">
    <property type="term" value="P:bacterial-type flagellum assembly"/>
    <property type="evidence" value="ECO:0007669"/>
    <property type="project" value="UniProtKB-UniRule"/>
</dbReference>
<dbReference type="EMBL" id="CP049742">
    <property type="protein sequence ID" value="QPC47512.1"/>
    <property type="molecule type" value="Genomic_DNA"/>
</dbReference>
<organism evidence="5 6">
    <name type="scientific">Mangrovibacillus cuniculi</name>
    <dbReference type="NCBI Taxonomy" id="2593652"/>
    <lineage>
        <taxon>Bacteria</taxon>
        <taxon>Bacillati</taxon>
        <taxon>Bacillota</taxon>
        <taxon>Bacilli</taxon>
        <taxon>Bacillales</taxon>
        <taxon>Bacillaceae</taxon>
        <taxon>Mangrovibacillus</taxon>
    </lineage>
</organism>
<keyword evidence="1 4" id="KW-0963">Cytoplasm</keyword>